<comment type="caution">
    <text evidence="6">The sequence shown here is derived from an EMBL/GenBank/DDBJ whole genome shotgun (WGS) entry which is preliminary data.</text>
</comment>
<feature type="transmembrane region" description="Helical" evidence="3">
    <location>
        <begin position="573"/>
        <end position="594"/>
    </location>
</feature>
<evidence type="ECO:0000313" key="6">
    <source>
        <dbReference type="EMBL" id="MEI5609937.1"/>
    </source>
</evidence>
<keyword evidence="7" id="KW-1185">Reference proteome</keyword>
<dbReference type="InterPro" id="IPR010090">
    <property type="entry name" value="Phage_tape_meas"/>
</dbReference>
<reference evidence="6 7" key="1">
    <citation type="submission" date="2024-03" db="EMBL/GenBank/DDBJ databases">
        <title>First Report of Pectobacterium brasiliscabiei causing potato scab in china.</title>
        <authorList>
            <person name="Handique U."/>
        </authorList>
    </citation>
    <scope>NUCLEOTIDE SEQUENCE [LARGE SCALE GENOMIC DNA]</scope>
    <source>
        <strain evidence="6 7">ZRIMU1503</strain>
    </source>
</reference>
<sequence>MATTAIVYSVIARDRASRTFANVGRSMTRMSRTGATVGAALKGGLAVGGVAAAGLGATMLSTAGDFEKAMNQVRAVTNASGKDFKGLRDQAKHLGATTKFTATQAAEGMNFLAMAGFQTKDIMSAMPGVLALASAGNMDLGRSADIASNILTGYGFQAKDTGKIVDVLAKTFTSTNTDLTQLGEAFKYAGPVAHSAGIQFEEASAAIGLMGNSGIQASMAGTALRGAITRLLAPTKKVQGVLDDLGITVTDSSGKMLPLNNVIEQLEKSGANTSQMMTIFGQRAGPAMLALVDQGAGALVDLTGKLEGAGGTADRISKIQMEGLKGQMTALKSAWEGLLIELADLGALKAVTGAVEGVTGATRGLTGFVESSALPLIQKVRDKAAAMFPADTVKAGAGQVSGALDSIRDAAEARLLPALSGLWKAVSTRTGPALGSLARTVVSGLFPVLKTLAVFVAGTVLPVVVEIGRWLLTYVVPPVLAVVSAIGGPLLAVLGGLVTAGTSVVTWLRDLGTWLIPVGVLVGGLTVMLTANAVATAAVTAAFSIYRGVILAWAAVQRTAIVLQTAWNTVMALNPIGLIIIGLIALGAALVIAYKKSDTFRAIVQAAWKGIQVAALWTWEKVLKPVIGFIVKAFQWWWTAAKVYFTAVGVFFYVLGAAAVWLWEKAISPVIGWIVAGFKLWWAGAKLYFGLVGAGFRAVGAGATWLWEKAISPVINLIVGGFKLWWAGAKLYFGFVRAGFRAVGAGASWLWRKAISPAINGIKSALSVGYNVTIKPVLAALRAAIKKTGEAFDSARGAIKIAWDKVKGIAKAPVKFVVDTVYNNGLVGVWNKVASAFGAPKLSKFKFARGGPVFGAGTETSDDIPAWLSKNEHVWTAKEVDGAGGHGAVMALRKWAAAGGRGPLPGFKDGGGLFGWIGSAGSKLKGWGSDAWEKVKSGAKWLKDTLAGSVKSGVNAVVKPLLKSIPYLDTGLGKMIAKVPERMISALFGYADTADKKGASETSFGGGQIPKGQHAAIIRAALKAAGVPPPGTIGQWLSGMNTLITRESGWNANAVNNWDINAKNGVPSQGLAQTIPPTWSAYVPSSLRSKGILDPVGNVAAAIRYIVARYGTITKVQQANANAAPKGYARGGLAPIGETAWVGERGPELMQVTARGTRIFSHRDSVALAAENGLRVPGYASGTVSNAAAKVGQARRRRDDAREKLARARAARKGVTAAERELRAAETRLKAARQELANAKRRTRTAVDNALTASFRKTLTKGTASAIASAIKSMVGKLQNAGVSKKFVSSVLKQSDKLQSLATKRSNVAATIKKAEEFAASQSESLQEYLSISGSTATTPAQLIEQMKAQQDKAKDFAGLVKSLRGKGLSADILTELGEAGADSQLAKTLKGATYGDISKLNALAKSGKKLSDSYGRTLADAMFDSGKKAGDGFLTGLKAQEKELAKQMAKLADALIKSIKKKLKIKSPSQVMRDQIGKPTALGVVSGIDAALPKVALASQRMADAAAGATVRRIVIPQPQANGQATAASQQADALRRLVDAIEAGTLGADVTVEFNDDRLKDLIDVRVKPKIKASEDRQAFRAKSGRRG</sequence>
<dbReference type="SUPFAM" id="SSF53955">
    <property type="entry name" value="Lysozyme-like"/>
    <property type="match status" value="1"/>
</dbReference>
<evidence type="ECO:0000259" key="4">
    <source>
        <dbReference type="Pfam" id="PF01464"/>
    </source>
</evidence>
<keyword evidence="3" id="KW-0812">Transmembrane</keyword>
<evidence type="ECO:0000256" key="2">
    <source>
        <dbReference type="SAM" id="Coils"/>
    </source>
</evidence>
<evidence type="ECO:0000313" key="7">
    <source>
        <dbReference type="Proteomes" id="UP001365781"/>
    </source>
</evidence>
<dbReference type="InterPro" id="IPR023346">
    <property type="entry name" value="Lysozyme-like_dom_sf"/>
</dbReference>
<dbReference type="PANTHER" id="PTHR37813">
    <property type="entry name" value="FELS-2 PROPHAGE PROTEIN"/>
    <property type="match status" value="1"/>
</dbReference>
<protein>
    <submittedName>
        <fullName evidence="6">Phage tail tape measure protein</fullName>
    </submittedName>
</protein>
<keyword evidence="1" id="KW-1188">Viral release from host cell</keyword>
<dbReference type="Pfam" id="PF01464">
    <property type="entry name" value="SLT"/>
    <property type="match status" value="1"/>
</dbReference>
<feature type="transmembrane region" description="Helical" evidence="3">
    <location>
        <begin position="643"/>
        <end position="663"/>
    </location>
</feature>
<feature type="transmembrane region" description="Helical" evidence="3">
    <location>
        <begin position="479"/>
        <end position="508"/>
    </location>
</feature>
<dbReference type="InterPro" id="IPR008258">
    <property type="entry name" value="Transglycosylase_SLT_dom_1"/>
</dbReference>
<gene>
    <name evidence="6" type="ORF">WB403_12235</name>
</gene>
<dbReference type="PANTHER" id="PTHR37813:SF1">
    <property type="entry name" value="FELS-2 PROPHAGE PROTEIN"/>
    <property type="match status" value="1"/>
</dbReference>
<feature type="coiled-coil region" evidence="2">
    <location>
        <begin position="1184"/>
        <end position="1249"/>
    </location>
</feature>
<accession>A0ABU8G9S0</accession>
<keyword evidence="3" id="KW-1133">Transmembrane helix</keyword>
<keyword evidence="3" id="KW-0472">Membrane</keyword>
<dbReference type="Pfam" id="PF10145">
    <property type="entry name" value="PhageMin_Tail"/>
    <property type="match status" value="1"/>
</dbReference>
<feature type="domain" description="Phage tail tape measure protein" evidence="5">
    <location>
        <begin position="88"/>
        <end position="273"/>
    </location>
</feature>
<name>A0ABU8G9S0_9ACTN</name>
<feature type="transmembrane region" description="Helical" evidence="3">
    <location>
        <begin position="714"/>
        <end position="733"/>
    </location>
</feature>
<dbReference type="NCBIfam" id="TIGR01760">
    <property type="entry name" value="tape_meas_TP901"/>
    <property type="match status" value="1"/>
</dbReference>
<dbReference type="RefSeq" id="WP_336558228.1">
    <property type="nucleotide sequence ID" value="NZ_JBBAYL010000004.1"/>
</dbReference>
<evidence type="ECO:0000259" key="5">
    <source>
        <dbReference type="Pfam" id="PF10145"/>
    </source>
</evidence>
<proteinExistence type="predicted"/>
<dbReference type="Proteomes" id="UP001365781">
    <property type="component" value="Unassembled WGS sequence"/>
</dbReference>
<dbReference type="Gene3D" id="1.10.530.10">
    <property type="match status" value="1"/>
</dbReference>
<feature type="transmembrane region" description="Helical" evidence="3">
    <location>
        <begin position="514"/>
        <end position="543"/>
    </location>
</feature>
<dbReference type="CDD" id="cd13402">
    <property type="entry name" value="LT_TF-like"/>
    <property type="match status" value="1"/>
</dbReference>
<feature type="transmembrane region" description="Helical" evidence="3">
    <location>
        <begin position="452"/>
        <end position="472"/>
    </location>
</feature>
<feature type="transmembrane region" description="Helical" evidence="3">
    <location>
        <begin position="550"/>
        <end position="567"/>
    </location>
</feature>
<keyword evidence="2" id="KW-0175">Coiled coil</keyword>
<evidence type="ECO:0000256" key="1">
    <source>
        <dbReference type="ARBA" id="ARBA00022612"/>
    </source>
</evidence>
<dbReference type="EMBL" id="JBBAYM010000007">
    <property type="protein sequence ID" value="MEI5609937.1"/>
    <property type="molecule type" value="Genomic_DNA"/>
</dbReference>
<organism evidence="6 7">
    <name type="scientific">Streptomyces brasiliscabiei</name>
    <dbReference type="NCBI Taxonomy" id="2736302"/>
    <lineage>
        <taxon>Bacteria</taxon>
        <taxon>Bacillati</taxon>
        <taxon>Actinomycetota</taxon>
        <taxon>Actinomycetes</taxon>
        <taxon>Kitasatosporales</taxon>
        <taxon>Streptomycetaceae</taxon>
        <taxon>Streptomyces</taxon>
    </lineage>
</organism>
<feature type="domain" description="Transglycosylase SLT" evidence="4">
    <location>
        <begin position="1039"/>
        <end position="1131"/>
    </location>
</feature>
<evidence type="ECO:0000256" key="3">
    <source>
        <dbReference type="SAM" id="Phobius"/>
    </source>
</evidence>